<sequence>MSTKQKTARTKTKKLSREDIVALYMNAVLEQSEFPTNVYKFCQEQKIDEAEFYNHFGSLESLRQAIWGQFHHMALGLTQKARGYGKMAAKEKLLTYYFTLFELLTANRSYVLFALDRSEAWSDRMKQLSGLRKGVKSFAKELIEDANDGKTLGIFKHPVELFSEGAWAETIMILKFWMRDDSPKFEETDAFIEKSIRAVFDLFETTPLESVFDLGKFLWKDRMA</sequence>
<evidence type="ECO:0000313" key="3">
    <source>
        <dbReference type="Proteomes" id="UP000239800"/>
    </source>
</evidence>
<organism evidence="2 3">
    <name type="scientific">Aureitalea marina</name>
    <dbReference type="NCBI Taxonomy" id="930804"/>
    <lineage>
        <taxon>Bacteria</taxon>
        <taxon>Pseudomonadati</taxon>
        <taxon>Bacteroidota</taxon>
        <taxon>Flavobacteriia</taxon>
        <taxon>Flavobacteriales</taxon>
        <taxon>Flavobacteriaceae</taxon>
        <taxon>Aureitalea</taxon>
    </lineage>
</organism>
<dbReference type="SUPFAM" id="SSF48498">
    <property type="entry name" value="Tetracyclin repressor-like, C-terminal domain"/>
    <property type="match status" value="1"/>
</dbReference>
<dbReference type="AlphaFoldDB" id="A0A2S7KQA2"/>
<keyword evidence="3" id="KW-1185">Reference proteome</keyword>
<dbReference type="InterPro" id="IPR041673">
    <property type="entry name" value="TetR_C_23"/>
</dbReference>
<dbReference type="RefSeq" id="WP_104812719.1">
    <property type="nucleotide sequence ID" value="NZ_MQUB01000001.1"/>
</dbReference>
<feature type="domain" description="Tetracyclin repressor-like C-terminal" evidence="1">
    <location>
        <begin position="92"/>
        <end position="218"/>
    </location>
</feature>
<comment type="caution">
    <text evidence="2">The sequence shown here is derived from an EMBL/GenBank/DDBJ whole genome shotgun (WGS) entry which is preliminary data.</text>
</comment>
<dbReference type="Gene3D" id="1.10.357.10">
    <property type="entry name" value="Tetracycline Repressor, domain 2"/>
    <property type="match status" value="1"/>
</dbReference>
<gene>
    <name evidence="2" type="ORF">BST85_07685</name>
</gene>
<protein>
    <submittedName>
        <fullName evidence="2">Heat-shock protein</fullName>
    </submittedName>
</protein>
<dbReference type="Proteomes" id="UP000239800">
    <property type="component" value="Unassembled WGS sequence"/>
</dbReference>
<proteinExistence type="predicted"/>
<dbReference type="EMBL" id="MQUB01000001">
    <property type="protein sequence ID" value="PQB04790.1"/>
    <property type="molecule type" value="Genomic_DNA"/>
</dbReference>
<accession>A0A2S7KQA2</accession>
<evidence type="ECO:0000313" key="2">
    <source>
        <dbReference type="EMBL" id="PQB04790.1"/>
    </source>
</evidence>
<evidence type="ECO:0000259" key="1">
    <source>
        <dbReference type="Pfam" id="PF17931"/>
    </source>
</evidence>
<name>A0A2S7KQA2_9FLAO</name>
<dbReference type="InterPro" id="IPR036271">
    <property type="entry name" value="Tet_transcr_reg_TetR-rel_C_sf"/>
</dbReference>
<dbReference type="Pfam" id="PF17931">
    <property type="entry name" value="TetR_C_23"/>
    <property type="match status" value="1"/>
</dbReference>
<dbReference type="OrthoDB" id="977687at2"/>
<reference evidence="2 3" key="1">
    <citation type="submission" date="2016-11" db="EMBL/GenBank/DDBJ databases">
        <title>Trade-off between light-utilization and light-protection in marine flavobacteria.</title>
        <authorList>
            <person name="Kumagai Y."/>
        </authorList>
    </citation>
    <scope>NUCLEOTIDE SEQUENCE [LARGE SCALE GENOMIC DNA]</scope>
    <source>
        <strain evidence="2 3">NBRC 107741</strain>
    </source>
</reference>